<feature type="coiled-coil region" evidence="1">
    <location>
        <begin position="175"/>
        <end position="209"/>
    </location>
</feature>
<evidence type="ECO:0000313" key="4">
    <source>
        <dbReference type="Proteomes" id="UP000507470"/>
    </source>
</evidence>
<dbReference type="Gene3D" id="1.20.5.4090">
    <property type="match status" value="1"/>
</dbReference>
<sequence length="264" mass="30520">MSPFSPEEDNYVRMCLLLTGISPRAARIFFDGEFAPACLYASLKKYYNNLFDLKKKHKIYQSQWNLLFPKHPDVPDSKTFDITLMITLLRNLTPITHPHGGYDCLPSAMETTPGADLARIKYYRNYLAHLDDGKVGTTDFNTAWDIVSGAIKRLGGKQMKEECDQLRTKTLDQTNKEIMMNIKRSNEEITDLKESLDSLKRSNDVLQCDHVEIKRSHEVLKKAHTEMKRSHEVLQDDHTEMATEVKRLKTIHDDVVPWNIRGKH</sequence>
<name>A0A6J8DIK9_MYTCO</name>
<dbReference type="EMBL" id="CACVKT020007535">
    <property type="protein sequence ID" value="CAC5408428.1"/>
    <property type="molecule type" value="Genomic_DNA"/>
</dbReference>
<dbReference type="OrthoDB" id="6083162at2759"/>
<evidence type="ECO:0000259" key="2">
    <source>
        <dbReference type="Pfam" id="PF18738"/>
    </source>
</evidence>
<dbReference type="AlphaFoldDB" id="A0A6J8DIK9"/>
<evidence type="ECO:0000256" key="1">
    <source>
        <dbReference type="SAM" id="Coils"/>
    </source>
</evidence>
<accession>A0A6J8DIK9</accession>
<reference evidence="3 4" key="1">
    <citation type="submission" date="2020-06" db="EMBL/GenBank/DDBJ databases">
        <authorList>
            <person name="Li R."/>
            <person name="Bekaert M."/>
        </authorList>
    </citation>
    <scope>NUCLEOTIDE SEQUENCE [LARGE SCALE GENOMIC DNA]</scope>
    <source>
        <strain evidence="4">wild</strain>
    </source>
</reference>
<evidence type="ECO:0000313" key="3">
    <source>
        <dbReference type="EMBL" id="CAC5408428.1"/>
    </source>
</evidence>
<protein>
    <recommendedName>
        <fullName evidence="2">DZIP3-like HEPN domain-containing protein</fullName>
    </recommendedName>
</protein>
<dbReference type="Pfam" id="PF18738">
    <property type="entry name" value="HEPN_DZIP3"/>
    <property type="match status" value="1"/>
</dbReference>
<keyword evidence="4" id="KW-1185">Reference proteome</keyword>
<proteinExistence type="predicted"/>
<gene>
    <name evidence="3" type="ORF">MCOR_41820</name>
</gene>
<keyword evidence="1" id="KW-0175">Coiled coil</keyword>
<organism evidence="3 4">
    <name type="scientific">Mytilus coruscus</name>
    <name type="common">Sea mussel</name>
    <dbReference type="NCBI Taxonomy" id="42192"/>
    <lineage>
        <taxon>Eukaryota</taxon>
        <taxon>Metazoa</taxon>
        <taxon>Spiralia</taxon>
        <taxon>Lophotrochozoa</taxon>
        <taxon>Mollusca</taxon>
        <taxon>Bivalvia</taxon>
        <taxon>Autobranchia</taxon>
        <taxon>Pteriomorphia</taxon>
        <taxon>Mytilida</taxon>
        <taxon>Mytiloidea</taxon>
        <taxon>Mytilidae</taxon>
        <taxon>Mytilinae</taxon>
        <taxon>Mytilus</taxon>
    </lineage>
</organism>
<dbReference type="InterPro" id="IPR041249">
    <property type="entry name" value="HEPN_DZIP3"/>
</dbReference>
<feature type="domain" description="DZIP3-like HEPN" evidence="2">
    <location>
        <begin position="39"/>
        <end position="177"/>
    </location>
</feature>
<dbReference type="Proteomes" id="UP000507470">
    <property type="component" value="Unassembled WGS sequence"/>
</dbReference>